<dbReference type="PANTHER" id="PTHR32282">
    <property type="entry name" value="BINDING PROTEIN TRANSPEPTIDASE, PUTATIVE-RELATED"/>
    <property type="match status" value="1"/>
</dbReference>
<feature type="region of interest" description="Disordered" evidence="9">
    <location>
        <begin position="741"/>
        <end position="777"/>
    </location>
</feature>
<keyword evidence="4" id="KW-0808">Transferase</keyword>
<dbReference type="AlphaFoldDB" id="A0A6P2BM70"/>
<dbReference type="InterPro" id="IPR001460">
    <property type="entry name" value="PCN-bd_Tpept"/>
</dbReference>
<dbReference type="PANTHER" id="PTHR32282:SF33">
    <property type="entry name" value="PEPTIDOGLYCAN GLYCOSYLTRANSFERASE"/>
    <property type="match status" value="1"/>
</dbReference>
<name>A0A6P2BM70_9ACTN</name>
<feature type="domain" description="Penicillin-binding protein transpeptidase" evidence="10">
    <location>
        <begin position="380"/>
        <end position="664"/>
    </location>
</feature>
<dbReference type="InterPro" id="IPR036950">
    <property type="entry name" value="PBP_transglycosylase"/>
</dbReference>
<dbReference type="GO" id="GO:0008955">
    <property type="term" value="F:peptidoglycan glycosyltransferase activity"/>
    <property type="evidence" value="ECO:0007669"/>
    <property type="project" value="UniProtKB-EC"/>
</dbReference>
<dbReference type="InterPro" id="IPR001264">
    <property type="entry name" value="Glyco_trans_51"/>
</dbReference>
<evidence type="ECO:0000256" key="6">
    <source>
        <dbReference type="ARBA" id="ARBA00023268"/>
    </source>
</evidence>
<evidence type="ECO:0000256" key="2">
    <source>
        <dbReference type="ARBA" id="ARBA00022670"/>
    </source>
</evidence>
<dbReference type="GO" id="GO:0009002">
    <property type="term" value="F:serine-type D-Ala-D-Ala carboxypeptidase activity"/>
    <property type="evidence" value="ECO:0007669"/>
    <property type="project" value="UniProtKB-EC"/>
</dbReference>
<dbReference type="Proteomes" id="UP000460272">
    <property type="component" value="Unassembled WGS sequence"/>
</dbReference>
<dbReference type="InterPro" id="IPR023346">
    <property type="entry name" value="Lysozyme-like_dom_sf"/>
</dbReference>
<keyword evidence="3" id="KW-0328">Glycosyltransferase</keyword>
<dbReference type="OrthoDB" id="7911552at2"/>
<comment type="caution">
    <text evidence="12">The sequence shown here is derived from an EMBL/GenBank/DDBJ whole genome shotgun (WGS) entry which is preliminary data.</text>
</comment>
<dbReference type="RefSeq" id="WP_145861705.1">
    <property type="nucleotide sequence ID" value="NZ_RPFW01000010.1"/>
</dbReference>
<evidence type="ECO:0000256" key="3">
    <source>
        <dbReference type="ARBA" id="ARBA00022676"/>
    </source>
</evidence>
<keyword evidence="2" id="KW-0645">Protease</keyword>
<organism evidence="12 13">
    <name type="scientific">Trebonia kvetii</name>
    <dbReference type="NCBI Taxonomy" id="2480626"/>
    <lineage>
        <taxon>Bacteria</taxon>
        <taxon>Bacillati</taxon>
        <taxon>Actinomycetota</taxon>
        <taxon>Actinomycetes</taxon>
        <taxon>Streptosporangiales</taxon>
        <taxon>Treboniaceae</taxon>
        <taxon>Trebonia</taxon>
    </lineage>
</organism>
<evidence type="ECO:0000256" key="4">
    <source>
        <dbReference type="ARBA" id="ARBA00022679"/>
    </source>
</evidence>
<feature type="domain" description="Glycosyl transferase family 51" evidence="11">
    <location>
        <begin position="90"/>
        <end position="267"/>
    </location>
</feature>
<reference evidence="12 13" key="1">
    <citation type="submission" date="2018-11" db="EMBL/GenBank/DDBJ databases">
        <title>Trebonia kvetii gen.nov., sp.nov., a novel acidophilic actinobacterium, and proposal of the new actinobacterial family Treboniaceae fam. nov.</title>
        <authorList>
            <person name="Rapoport D."/>
            <person name="Sagova-Mareckova M."/>
            <person name="Sedlacek I."/>
            <person name="Provaznik J."/>
            <person name="Kralova S."/>
            <person name="Pavlinic D."/>
            <person name="Benes V."/>
            <person name="Kopecky J."/>
        </authorList>
    </citation>
    <scope>NUCLEOTIDE SEQUENCE [LARGE SCALE GENOMIC DNA]</scope>
    <source>
        <strain evidence="12 13">15Tr583</strain>
    </source>
</reference>
<keyword evidence="5" id="KW-0378">Hydrolase</keyword>
<dbReference type="GO" id="GO:0030288">
    <property type="term" value="C:outer membrane-bounded periplasmic space"/>
    <property type="evidence" value="ECO:0007669"/>
    <property type="project" value="TreeGrafter"/>
</dbReference>
<dbReference type="GO" id="GO:0008658">
    <property type="term" value="F:penicillin binding"/>
    <property type="evidence" value="ECO:0007669"/>
    <property type="project" value="InterPro"/>
</dbReference>
<evidence type="ECO:0000259" key="10">
    <source>
        <dbReference type="Pfam" id="PF00905"/>
    </source>
</evidence>
<keyword evidence="1" id="KW-0121">Carboxypeptidase</keyword>
<sequence>MQLLDWIARKTSSVGRLILLSALGGVLAAALVLPVVAATGIVVRNTADKFTTLSINASSLPERSAIYDRDGHLITYVYGVDQGRGMTYSGINRQSVAYDQINNTMLVSIVAIEDDRFWQHGALDIKGTFRALVNDLEHKPIQGGSTLEQQYVKNVLILQSLDNPAAQLAASADNLSRKLDQLRMAVTIAHTMTKPEILAGYLNDSYYGSGAWGIEAAAETYFGTTAAKLTLVQAATLAGIVENPSRYDPLVNPDLALQRRNTVLARLSQTNPQALKPADAKVLEAEKLVLHPGQMQSGCSAPTVGKGNGFFCDYVMHTLLLDSQLGSTSEGRAKLLATGGLKIYTTLSPQDQSAATKAVNWVLPAQSKTYNPSHNAATEVLIQPGTGKVLAIAEDRPYGTGPGQTEVDYAVNTQYGGGAGVQTGSSSKLFTLVTALEQGINFGFQLTVPGVDTVGTYYNCAGQPVGTIPGSSQPGFFNVANSEGAGTTTDSLYTGTTDSINVFFAHLEQKVGLCNTVKTAVAMGVTHVDGKSLLKPGGGQEAADDAPAFTLGVINVSPMSMAAAYAVPASGGIYCTPIVLTKIVDDDGKSLPVPSAACHRAIPVRVAQAVNYILQGVLTFPGATGAGLSLANYQAAGKTGTSNVASGNGTPFAAFAGYTTALAGYVSVFNPVSPTKYTMTGISASYRDEYGNLNQPGEMFGAMAPGQTWHMTFDHANLSGSVDFPPVPPTSALWNAGNGQVVKMPKKPKKHGNGNGNGNGTGTGNGPGTGGPPTRKP</sequence>
<gene>
    <name evidence="12" type="ORF">EAS64_39305</name>
</gene>
<evidence type="ECO:0000256" key="1">
    <source>
        <dbReference type="ARBA" id="ARBA00022645"/>
    </source>
</evidence>
<dbReference type="Gene3D" id="3.40.710.10">
    <property type="entry name" value="DD-peptidase/beta-lactamase superfamily"/>
    <property type="match status" value="1"/>
</dbReference>
<keyword evidence="6" id="KW-0511">Multifunctional enzyme</keyword>
<comment type="catalytic activity">
    <reaction evidence="8">
        <text>[GlcNAc-(1-&gt;4)-Mur2Ac(oyl-L-Ala-gamma-D-Glu-L-Lys-D-Ala-D-Ala)](n)-di-trans,octa-cis-undecaprenyl diphosphate + beta-D-GlcNAc-(1-&gt;4)-Mur2Ac(oyl-L-Ala-gamma-D-Glu-L-Lys-D-Ala-D-Ala)-di-trans,octa-cis-undecaprenyl diphosphate = [GlcNAc-(1-&gt;4)-Mur2Ac(oyl-L-Ala-gamma-D-Glu-L-Lys-D-Ala-D-Ala)](n+1)-di-trans,octa-cis-undecaprenyl diphosphate + di-trans,octa-cis-undecaprenyl diphosphate + H(+)</text>
        <dbReference type="Rhea" id="RHEA:23708"/>
        <dbReference type="Rhea" id="RHEA-COMP:9602"/>
        <dbReference type="Rhea" id="RHEA-COMP:9603"/>
        <dbReference type="ChEBI" id="CHEBI:15378"/>
        <dbReference type="ChEBI" id="CHEBI:58405"/>
        <dbReference type="ChEBI" id="CHEBI:60033"/>
        <dbReference type="ChEBI" id="CHEBI:78435"/>
        <dbReference type="EC" id="2.4.99.28"/>
    </reaction>
</comment>
<dbReference type="GO" id="GO:0006508">
    <property type="term" value="P:proteolysis"/>
    <property type="evidence" value="ECO:0007669"/>
    <property type="project" value="UniProtKB-KW"/>
</dbReference>
<evidence type="ECO:0000256" key="9">
    <source>
        <dbReference type="SAM" id="MobiDB-lite"/>
    </source>
</evidence>
<evidence type="ECO:0000256" key="8">
    <source>
        <dbReference type="ARBA" id="ARBA00049902"/>
    </source>
</evidence>
<accession>A0A6P2BM70</accession>
<dbReference type="SUPFAM" id="SSF56601">
    <property type="entry name" value="beta-lactamase/transpeptidase-like"/>
    <property type="match status" value="1"/>
</dbReference>
<comment type="catalytic activity">
    <reaction evidence="7">
        <text>Preferential cleavage: (Ac)2-L-Lys-D-Ala-|-D-Ala. Also transpeptidation of peptidyl-alanyl moieties that are N-acyl substituents of D-alanine.</text>
        <dbReference type="EC" id="3.4.16.4"/>
    </reaction>
</comment>
<evidence type="ECO:0000259" key="11">
    <source>
        <dbReference type="Pfam" id="PF00912"/>
    </source>
</evidence>
<dbReference type="EMBL" id="RPFW01000010">
    <property type="protein sequence ID" value="TVZ00114.1"/>
    <property type="molecule type" value="Genomic_DNA"/>
</dbReference>
<dbReference type="SUPFAM" id="SSF53955">
    <property type="entry name" value="Lysozyme-like"/>
    <property type="match status" value="1"/>
</dbReference>
<dbReference type="Gene3D" id="1.10.3810.10">
    <property type="entry name" value="Biosynthetic peptidoglycan transglycosylase-like"/>
    <property type="match status" value="1"/>
</dbReference>
<dbReference type="Pfam" id="PF00905">
    <property type="entry name" value="Transpeptidase"/>
    <property type="match status" value="1"/>
</dbReference>
<protein>
    <submittedName>
        <fullName evidence="12">Penicillin-binding protein</fullName>
    </submittedName>
</protein>
<keyword evidence="13" id="KW-1185">Reference proteome</keyword>
<dbReference type="InterPro" id="IPR050396">
    <property type="entry name" value="Glycosyltr_51/Transpeptidase"/>
</dbReference>
<evidence type="ECO:0000313" key="13">
    <source>
        <dbReference type="Proteomes" id="UP000460272"/>
    </source>
</evidence>
<evidence type="ECO:0000256" key="7">
    <source>
        <dbReference type="ARBA" id="ARBA00034000"/>
    </source>
</evidence>
<dbReference type="Pfam" id="PF00912">
    <property type="entry name" value="Transgly"/>
    <property type="match status" value="1"/>
</dbReference>
<proteinExistence type="predicted"/>
<dbReference type="GO" id="GO:0009252">
    <property type="term" value="P:peptidoglycan biosynthetic process"/>
    <property type="evidence" value="ECO:0007669"/>
    <property type="project" value="TreeGrafter"/>
</dbReference>
<evidence type="ECO:0000256" key="5">
    <source>
        <dbReference type="ARBA" id="ARBA00022801"/>
    </source>
</evidence>
<dbReference type="InterPro" id="IPR012338">
    <property type="entry name" value="Beta-lactam/transpept-like"/>
</dbReference>
<evidence type="ECO:0000313" key="12">
    <source>
        <dbReference type="EMBL" id="TVZ00114.1"/>
    </source>
</evidence>
<feature type="compositionally biased region" description="Gly residues" evidence="9">
    <location>
        <begin position="753"/>
        <end position="771"/>
    </location>
</feature>